<dbReference type="Pfam" id="PF01411">
    <property type="entry name" value="tRNA-synt_2c"/>
    <property type="match status" value="1"/>
</dbReference>
<comment type="cofactor">
    <cofactor evidence="15">
        <name>Zn(2+)</name>
        <dbReference type="ChEBI" id="CHEBI:29105"/>
    </cofactor>
    <text evidence="15">Binds 1 zinc ion per subunit.</text>
</comment>
<evidence type="ECO:0000256" key="10">
    <source>
        <dbReference type="ARBA" id="ARBA00022917"/>
    </source>
</evidence>
<dbReference type="Gene3D" id="3.10.310.40">
    <property type="match status" value="1"/>
</dbReference>
<dbReference type="GO" id="GO:0004813">
    <property type="term" value="F:alanine-tRNA ligase activity"/>
    <property type="evidence" value="ECO:0007669"/>
    <property type="project" value="UniProtKB-UniRule"/>
</dbReference>
<dbReference type="GO" id="GO:0005524">
    <property type="term" value="F:ATP binding"/>
    <property type="evidence" value="ECO:0007669"/>
    <property type="project" value="UniProtKB-UniRule"/>
</dbReference>
<dbReference type="SUPFAM" id="SSF101353">
    <property type="entry name" value="Putative anticodon-binding domain of alanyl-tRNA synthetase (AlaRS)"/>
    <property type="match status" value="1"/>
</dbReference>
<evidence type="ECO:0000256" key="11">
    <source>
        <dbReference type="ARBA" id="ARBA00023128"/>
    </source>
</evidence>
<comment type="subunit">
    <text evidence="15">Monomer.</text>
</comment>
<evidence type="ECO:0000313" key="17">
    <source>
        <dbReference type="EMBL" id="KAI3943738.1"/>
    </source>
</evidence>
<evidence type="ECO:0000313" key="18">
    <source>
        <dbReference type="Proteomes" id="UP001202328"/>
    </source>
</evidence>
<evidence type="ECO:0000256" key="8">
    <source>
        <dbReference type="ARBA" id="ARBA00022840"/>
    </source>
</evidence>
<protein>
    <recommendedName>
        <fullName evidence="15">Alanine--tRNA ligase</fullName>
        <ecNumber evidence="15">6.1.1.7</ecNumber>
    </recommendedName>
    <alternativeName>
        <fullName evidence="15">Alanyl-tRNA synthetase</fullName>
        <shortName evidence="15">AlaRS</shortName>
    </alternativeName>
</protein>
<dbReference type="FunFam" id="3.10.310.40:FF:000003">
    <property type="entry name" value="Alanine--tRNA ligase"/>
    <property type="match status" value="1"/>
</dbReference>
<keyword evidence="3 15" id="KW-0820">tRNA-binding</keyword>
<dbReference type="Gene3D" id="3.30.980.10">
    <property type="entry name" value="Threonyl-trna Synthetase, Chain A, domain 2"/>
    <property type="match status" value="1"/>
</dbReference>
<keyword evidence="7 15" id="KW-0862">Zinc</keyword>
<dbReference type="InterPro" id="IPR018164">
    <property type="entry name" value="Ala-tRNA-synth_IIc_N"/>
</dbReference>
<evidence type="ECO:0000256" key="1">
    <source>
        <dbReference type="ARBA" id="ARBA00008429"/>
    </source>
</evidence>
<keyword evidence="9 15" id="KW-0694">RNA-binding</keyword>
<dbReference type="InterPro" id="IPR045864">
    <property type="entry name" value="aa-tRNA-synth_II/BPL/LPL"/>
</dbReference>
<gene>
    <name evidence="17" type="ORF">MKW98_004243</name>
</gene>
<evidence type="ECO:0000256" key="14">
    <source>
        <dbReference type="ARBA" id="ARBA00055137"/>
    </source>
</evidence>
<dbReference type="InterPro" id="IPR003156">
    <property type="entry name" value="DHHA1_dom"/>
</dbReference>
<evidence type="ECO:0000256" key="4">
    <source>
        <dbReference type="ARBA" id="ARBA00022598"/>
    </source>
</evidence>
<keyword evidence="10 15" id="KW-0648">Protein biosynthesis</keyword>
<comment type="domain">
    <text evidence="15">Consists of three domains; the N-terminal catalytic domain, the editing domain and the C-terminal C-Ala domain. The editing domain removes incorrectly charged amino acids, while the C-Ala domain, along with tRNA(Ala), serves as a bridge to cooperatively bring together the editing and aminoacylation centers thus stimulating deacylation of misacylated tRNAs.</text>
</comment>
<keyword evidence="6 15" id="KW-0547">Nucleotide-binding</keyword>
<feature type="binding site" evidence="15">
    <location>
        <position position="689"/>
    </location>
    <ligand>
        <name>Zn(2+)</name>
        <dbReference type="ChEBI" id="CHEBI:29105"/>
    </ligand>
</feature>
<dbReference type="PROSITE" id="PS50860">
    <property type="entry name" value="AA_TRNA_LIGASE_II_ALA"/>
    <property type="match status" value="1"/>
</dbReference>
<comment type="caution">
    <text evidence="17">The sequence shown here is derived from an EMBL/GenBank/DDBJ whole genome shotgun (WGS) entry which is preliminary data.</text>
</comment>
<dbReference type="Gene3D" id="2.40.30.130">
    <property type="match status" value="1"/>
</dbReference>
<dbReference type="GO" id="GO:0009507">
    <property type="term" value="C:chloroplast"/>
    <property type="evidence" value="ECO:0007669"/>
    <property type="project" value="TreeGrafter"/>
</dbReference>
<dbReference type="InterPro" id="IPR018165">
    <property type="entry name" value="Ala-tRNA-synth_IIc_core"/>
</dbReference>
<dbReference type="FunFam" id="3.30.980.10:FF:000004">
    <property type="entry name" value="Alanine--tRNA ligase, cytoplasmic"/>
    <property type="match status" value="1"/>
</dbReference>
<keyword evidence="5 15" id="KW-0479">Metal-binding</keyword>
<dbReference type="InterPro" id="IPR023033">
    <property type="entry name" value="Ala_tRNA_ligase_euk/bac"/>
</dbReference>
<dbReference type="SUPFAM" id="SSF55186">
    <property type="entry name" value="ThrRS/AlaRS common domain"/>
    <property type="match status" value="1"/>
</dbReference>
<dbReference type="FunFam" id="2.40.30.130:FF:000004">
    <property type="entry name" value="Alanine--tRNA ligase"/>
    <property type="match status" value="1"/>
</dbReference>
<dbReference type="GO" id="GO:0005739">
    <property type="term" value="C:mitochondrion"/>
    <property type="evidence" value="ECO:0007669"/>
    <property type="project" value="UniProtKB-SubCell"/>
</dbReference>
<comment type="subcellular location">
    <subcellularLocation>
        <location evidence="15">Mitochondrion</location>
    </subcellularLocation>
    <subcellularLocation>
        <location evidence="15">Cytoplasm</location>
    </subcellularLocation>
</comment>
<sequence>MAGIEPMTTTDWPASKVPVTDTSLLFANAGMNQFKPIFLAAAEPNTALSKLKRACNTQKCIRAGGKHNDLDDVGKDTYHHTFFEMLGNWSFGDYFKTEAISWAWELLTEVYKLPTDRLYVTYFCGDEKLKLAADDEARDIWLKFLPPTRVLPFGCKDNFWEMGDTGPCGPCTEIHFDRVGNRDAASLVNNDDPTCIEIWNLVFIQFNREVADGPLTALPSKHVDIGMGFERLTSILQNKMSNYHTDLFMPIFNAIQQATGARTYSGKVGAEDGDRIDTAYRVVADHIRTLSFAIADGYFPGNEGREYVLRRFLRRLVRYGREVLKGQEGFFKGLVRVVVELMGDVFPELKQHKDDIIDIIADEEISFGKTLLKGIEKFEKAVAFLLWDTYGFPLDLTQQMAEERGLLVDVEGFANVMKETTDRSRSAQTKKVGGSIVMDADAISELHKRGVSPTDDNYKFIWNKDHHSVVKAIYSGAEYMNNTNAGDEVSIILETTSFYAEQGGQIFDTGSIMCSSGSFQVCDVQVFGGFVIHIGSFDGETGEISVGDKVTCRVNYDRRALIAPNHTCTHMLNYALKEVLGPHVKQKGSMVLPEKLRFDFSHGNPIPPNDLREIESIVNKQIEDEMDVYATDATLADAKRINGLQSVFGEEYPDPVRVVAVGRKVEDLLADPDNKEWSTISTEFCGGTHISNTRDAKAFAILSEEGVARGKRRITAVTTGCAVEAINLAKDIDLQISEASKSEGNTLEKEVAGLRNLLNAATIPAPKRAEFEDRVSKLEDQTRKAQKKIGKENMQKAVKVAAEMAETAISDGKAFCISLIDVGIDPAAAREAVLKVMEKKGLPIMVFSKDAVTNKALVYAGVPVNGDMSKGLDVTEWLTTALGPINGKGGKGKGGLAQGQGTDGTHIKVAMDMATESHQ</sequence>
<comment type="similarity">
    <text evidence="1">Belongs to the class-II aminoacyl-tRNA synthetase family. Alax-L subfamily.</text>
</comment>
<evidence type="ECO:0000256" key="2">
    <source>
        <dbReference type="ARBA" id="ARBA00022490"/>
    </source>
</evidence>
<dbReference type="InterPro" id="IPR009000">
    <property type="entry name" value="Transl_B-barrel_sf"/>
</dbReference>
<dbReference type="SMART" id="SM00863">
    <property type="entry name" value="tRNA_SAD"/>
    <property type="match status" value="1"/>
</dbReference>
<feature type="domain" description="Alanyl-transfer RNA synthetases family profile" evidence="16">
    <location>
        <begin position="17"/>
        <end position="728"/>
    </location>
</feature>
<evidence type="ECO:0000256" key="13">
    <source>
        <dbReference type="ARBA" id="ARBA00048300"/>
    </source>
</evidence>
<evidence type="ECO:0000256" key="5">
    <source>
        <dbReference type="ARBA" id="ARBA00022723"/>
    </source>
</evidence>
<name>A0AAD4T902_9MAGN</name>
<keyword evidence="8 15" id="KW-0067">ATP-binding</keyword>
<dbReference type="FunFam" id="3.30.930.10:FF:000011">
    <property type="entry name" value="Alanine--tRNA ligase, cytoplasmic"/>
    <property type="match status" value="1"/>
</dbReference>
<dbReference type="InterPro" id="IPR002318">
    <property type="entry name" value="Ala-tRNA-lgiase_IIc"/>
</dbReference>
<dbReference type="GO" id="GO:0008270">
    <property type="term" value="F:zinc ion binding"/>
    <property type="evidence" value="ECO:0007669"/>
    <property type="project" value="UniProtKB-UniRule"/>
</dbReference>
<dbReference type="AlphaFoldDB" id="A0AAD4T902"/>
<keyword evidence="18" id="KW-1185">Reference proteome</keyword>
<dbReference type="PANTHER" id="PTHR11777">
    <property type="entry name" value="ALANYL-TRNA SYNTHETASE"/>
    <property type="match status" value="1"/>
</dbReference>
<dbReference type="SUPFAM" id="SSF55681">
    <property type="entry name" value="Class II aaRS and biotin synthetases"/>
    <property type="match status" value="1"/>
</dbReference>
<comment type="function">
    <text evidence="14 15">Catalyzes the attachment of alanine to tRNA(Ala) in a two-step reaction: alanine is first activated by ATP to form Ala-AMP and then transferred to the acceptor end of tRNA(Ala). Also edits incorrectly charged tRNA(Ala) via its editing domain.</text>
</comment>
<dbReference type="Gene3D" id="3.30.930.10">
    <property type="entry name" value="Bira Bifunctional Protein, Domain 2"/>
    <property type="match status" value="1"/>
</dbReference>
<accession>A0AAD4T902</accession>
<dbReference type="InterPro" id="IPR012947">
    <property type="entry name" value="tRNA_SAD"/>
</dbReference>
<evidence type="ECO:0000256" key="9">
    <source>
        <dbReference type="ARBA" id="ARBA00022884"/>
    </source>
</evidence>
<evidence type="ECO:0000256" key="6">
    <source>
        <dbReference type="ARBA" id="ARBA00022741"/>
    </source>
</evidence>
<dbReference type="PANTHER" id="PTHR11777:SF9">
    <property type="entry name" value="ALANINE--TRNA LIGASE, CYTOPLASMIC"/>
    <property type="match status" value="1"/>
</dbReference>
<dbReference type="PRINTS" id="PR00980">
    <property type="entry name" value="TRNASYNTHALA"/>
</dbReference>
<organism evidence="17 18">
    <name type="scientific">Papaver atlanticum</name>
    <dbReference type="NCBI Taxonomy" id="357466"/>
    <lineage>
        <taxon>Eukaryota</taxon>
        <taxon>Viridiplantae</taxon>
        <taxon>Streptophyta</taxon>
        <taxon>Embryophyta</taxon>
        <taxon>Tracheophyta</taxon>
        <taxon>Spermatophyta</taxon>
        <taxon>Magnoliopsida</taxon>
        <taxon>Ranunculales</taxon>
        <taxon>Papaveraceae</taxon>
        <taxon>Papaveroideae</taxon>
        <taxon>Papaver</taxon>
    </lineage>
</organism>
<dbReference type="InterPro" id="IPR018162">
    <property type="entry name" value="Ala-tRNA-ligase_IIc_anticod-bd"/>
</dbReference>
<keyword evidence="12 15" id="KW-0030">Aminoacyl-tRNA synthetase</keyword>
<dbReference type="SUPFAM" id="SSF50447">
    <property type="entry name" value="Translation proteins"/>
    <property type="match status" value="1"/>
</dbReference>
<dbReference type="InterPro" id="IPR050058">
    <property type="entry name" value="Ala-tRNA_ligase"/>
</dbReference>
<dbReference type="Pfam" id="PF02272">
    <property type="entry name" value="DHHA1"/>
    <property type="match status" value="1"/>
</dbReference>
<keyword evidence="11 15" id="KW-0496">Mitochondrion</keyword>
<evidence type="ECO:0000259" key="16">
    <source>
        <dbReference type="PROSITE" id="PS50860"/>
    </source>
</evidence>
<keyword evidence="2 15" id="KW-0963">Cytoplasm</keyword>
<dbReference type="GO" id="GO:0000049">
    <property type="term" value="F:tRNA binding"/>
    <property type="evidence" value="ECO:0007669"/>
    <property type="project" value="UniProtKB-KW"/>
</dbReference>
<proteinExistence type="inferred from homology"/>
<dbReference type="HAMAP" id="MF_00036_B">
    <property type="entry name" value="Ala_tRNA_synth_B"/>
    <property type="match status" value="1"/>
</dbReference>
<dbReference type="InterPro" id="IPR018163">
    <property type="entry name" value="Thr/Ala-tRNA-synth_IIc_edit"/>
</dbReference>
<dbReference type="GO" id="GO:0070143">
    <property type="term" value="P:mitochondrial alanyl-tRNA aminoacylation"/>
    <property type="evidence" value="ECO:0007669"/>
    <property type="project" value="UniProtKB-UniRule"/>
</dbReference>
<keyword evidence="4 15" id="KW-0436">Ligase</keyword>
<evidence type="ECO:0000256" key="12">
    <source>
        <dbReference type="ARBA" id="ARBA00023146"/>
    </source>
</evidence>
<evidence type="ECO:0000256" key="7">
    <source>
        <dbReference type="ARBA" id="ARBA00022833"/>
    </source>
</evidence>
<reference evidence="17" key="1">
    <citation type="submission" date="2022-04" db="EMBL/GenBank/DDBJ databases">
        <title>A functionally conserved STORR gene fusion in Papaver species that diverged 16.8 million years ago.</title>
        <authorList>
            <person name="Catania T."/>
        </authorList>
    </citation>
    <scope>NUCLEOTIDE SEQUENCE</scope>
    <source>
        <strain evidence="17">S-188037</strain>
    </source>
</reference>
<dbReference type="GO" id="GO:0002161">
    <property type="term" value="F:aminoacyl-tRNA deacylase activity"/>
    <property type="evidence" value="ECO:0007669"/>
    <property type="project" value="TreeGrafter"/>
</dbReference>
<dbReference type="Pfam" id="PF07973">
    <property type="entry name" value="tRNA_SAD"/>
    <property type="match status" value="1"/>
</dbReference>
<feature type="binding site" evidence="15">
    <location>
        <position position="685"/>
    </location>
    <ligand>
        <name>Zn(2+)</name>
        <dbReference type="ChEBI" id="CHEBI:29105"/>
    </ligand>
</feature>
<comment type="catalytic activity">
    <reaction evidence="13 15">
        <text>tRNA(Ala) + L-alanine + ATP = L-alanyl-tRNA(Ala) + AMP + diphosphate</text>
        <dbReference type="Rhea" id="RHEA:12540"/>
        <dbReference type="Rhea" id="RHEA-COMP:9657"/>
        <dbReference type="Rhea" id="RHEA-COMP:9923"/>
        <dbReference type="ChEBI" id="CHEBI:30616"/>
        <dbReference type="ChEBI" id="CHEBI:33019"/>
        <dbReference type="ChEBI" id="CHEBI:57972"/>
        <dbReference type="ChEBI" id="CHEBI:78442"/>
        <dbReference type="ChEBI" id="CHEBI:78497"/>
        <dbReference type="ChEBI" id="CHEBI:456215"/>
        <dbReference type="EC" id="6.1.1.7"/>
    </reaction>
</comment>
<dbReference type="NCBIfam" id="TIGR00344">
    <property type="entry name" value="alaS"/>
    <property type="match status" value="1"/>
</dbReference>
<dbReference type="CDD" id="cd00673">
    <property type="entry name" value="AlaRS_core"/>
    <property type="match status" value="1"/>
</dbReference>
<evidence type="ECO:0000256" key="15">
    <source>
        <dbReference type="HAMAP-Rule" id="MF_03133"/>
    </source>
</evidence>
<dbReference type="Proteomes" id="UP001202328">
    <property type="component" value="Unassembled WGS sequence"/>
</dbReference>
<feature type="binding site" evidence="15">
    <location>
        <position position="566"/>
    </location>
    <ligand>
        <name>Zn(2+)</name>
        <dbReference type="ChEBI" id="CHEBI:29105"/>
    </ligand>
</feature>
<dbReference type="EC" id="6.1.1.7" evidence="15"/>
<feature type="binding site" evidence="15">
    <location>
        <position position="570"/>
    </location>
    <ligand>
        <name>Zn(2+)</name>
        <dbReference type="ChEBI" id="CHEBI:29105"/>
    </ligand>
</feature>
<evidence type="ECO:0000256" key="3">
    <source>
        <dbReference type="ARBA" id="ARBA00022555"/>
    </source>
</evidence>
<dbReference type="EMBL" id="JAJJMB010004170">
    <property type="protein sequence ID" value="KAI3943738.1"/>
    <property type="molecule type" value="Genomic_DNA"/>
</dbReference>